<gene>
    <name evidence="15" type="primary">ORF216336</name>
</gene>
<dbReference type="UniPathway" id="UPA00109">
    <property type="reaction ID" value="UER00182"/>
</dbReference>
<dbReference type="GO" id="GO:0005524">
    <property type="term" value="F:ATP binding"/>
    <property type="evidence" value="ECO:0007669"/>
    <property type="project" value="UniProtKB-KW"/>
</dbReference>
<dbReference type="PRINTS" id="PR00476">
    <property type="entry name" value="PHFRCTKINASE"/>
</dbReference>
<evidence type="ECO:0000256" key="4">
    <source>
        <dbReference type="ARBA" id="ARBA00012055"/>
    </source>
</evidence>
<keyword evidence="5" id="KW-0963">Cytoplasm</keyword>
<dbReference type="EMBL" id="HACG01050738">
    <property type="protein sequence ID" value="CEK97603.1"/>
    <property type="molecule type" value="Transcribed_RNA"/>
</dbReference>
<dbReference type="GO" id="GO:0048029">
    <property type="term" value="F:monosaccharide binding"/>
    <property type="evidence" value="ECO:0007669"/>
    <property type="project" value="TreeGrafter"/>
</dbReference>
<dbReference type="PANTHER" id="PTHR13697">
    <property type="entry name" value="PHOSPHOFRUCTOKINASE"/>
    <property type="match status" value="1"/>
</dbReference>
<comment type="catalytic activity">
    <reaction evidence="13">
        <text>beta-D-fructose 6-phosphate + ATP = beta-D-fructose 1,6-bisphosphate + ADP + H(+)</text>
        <dbReference type="Rhea" id="RHEA:16109"/>
        <dbReference type="ChEBI" id="CHEBI:15378"/>
        <dbReference type="ChEBI" id="CHEBI:30616"/>
        <dbReference type="ChEBI" id="CHEBI:32966"/>
        <dbReference type="ChEBI" id="CHEBI:57634"/>
        <dbReference type="ChEBI" id="CHEBI:456216"/>
        <dbReference type="EC" id="2.7.1.11"/>
    </reaction>
</comment>
<evidence type="ECO:0000256" key="1">
    <source>
        <dbReference type="ARBA" id="ARBA00001946"/>
    </source>
</evidence>
<dbReference type="Gene3D" id="3.40.50.460">
    <property type="entry name" value="Phosphofructokinase domain"/>
    <property type="match status" value="1"/>
</dbReference>
<comment type="subcellular location">
    <subcellularLocation>
        <location evidence="2">Cytoplasm</location>
    </subcellularLocation>
</comment>
<dbReference type="InterPro" id="IPR035966">
    <property type="entry name" value="PKF_sf"/>
</dbReference>
<dbReference type="EC" id="2.7.1.11" evidence="4"/>
<dbReference type="GO" id="GO:0030388">
    <property type="term" value="P:fructose 1,6-bisphosphate metabolic process"/>
    <property type="evidence" value="ECO:0007669"/>
    <property type="project" value="TreeGrafter"/>
</dbReference>
<dbReference type="AlphaFoldDB" id="A0A0B7BXB5"/>
<evidence type="ECO:0000256" key="13">
    <source>
        <dbReference type="ARBA" id="ARBA00048070"/>
    </source>
</evidence>
<dbReference type="GO" id="GO:0006002">
    <property type="term" value="P:fructose 6-phosphate metabolic process"/>
    <property type="evidence" value="ECO:0007669"/>
    <property type="project" value="InterPro"/>
</dbReference>
<dbReference type="PANTHER" id="PTHR13697:SF4">
    <property type="entry name" value="ATP-DEPENDENT 6-PHOSPHOFRUCTOKINASE"/>
    <property type="match status" value="1"/>
</dbReference>
<evidence type="ECO:0000259" key="14">
    <source>
        <dbReference type="Pfam" id="PF00365"/>
    </source>
</evidence>
<evidence type="ECO:0000313" key="15">
    <source>
        <dbReference type="EMBL" id="CEK97603.1"/>
    </source>
</evidence>
<keyword evidence="6" id="KW-0808">Transferase</keyword>
<keyword evidence="9" id="KW-0418">Kinase</keyword>
<evidence type="ECO:0000256" key="5">
    <source>
        <dbReference type="ARBA" id="ARBA00022490"/>
    </source>
</evidence>
<sequence length="246" mass="27140">EDKNFDEVVKLRGPVIYQNLYLYLMQQQVMSRPLSTMDKNCRVYRIAMVHVGHPACGMNAAARGFVGVCVSKGYEAVFIYDSWKGLINDKVKRVEWNNVHHWTSAGGSFIGTSWETAVEVGMLQIARKLDEHNISGLIIVGGFEAFQSAYEIHQKRKIYPELCIPVNVIPACIANNVPGVSLSLGCDTSINQICKACDELKRSAFSIQKCVTVVEVGGENCGFLATLSAIASGADHAFIKEEEFTI</sequence>
<keyword evidence="12" id="KW-0324">Glycolysis</keyword>
<proteinExistence type="predicted"/>
<feature type="non-terminal residue" evidence="15">
    <location>
        <position position="1"/>
    </location>
</feature>
<comment type="cofactor">
    <cofactor evidence="1">
        <name>Mg(2+)</name>
        <dbReference type="ChEBI" id="CHEBI:18420"/>
    </cofactor>
</comment>
<evidence type="ECO:0000256" key="2">
    <source>
        <dbReference type="ARBA" id="ARBA00004496"/>
    </source>
</evidence>
<evidence type="ECO:0000256" key="12">
    <source>
        <dbReference type="ARBA" id="ARBA00023152"/>
    </source>
</evidence>
<dbReference type="GO" id="GO:0070095">
    <property type="term" value="F:fructose-6-phosphate binding"/>
    <property type="evidence" value="ECO:0007669"/>
    <property type="project" value="TreeGrafter"/>
</dbReference>
<keyword evidence="11" id="KW-0460">Magnesium</keyword>
<reference evidence="15" key="1">
    <citation type="submission" date="2014-12" db="EMBL/GenBank/DDBJ databases">
        <title>Insight into the proteome of Arion vulgaris.</title>
        <authorList>
            <person name="Aradska J."/>
            <person name="Bulat T."/>
            <person name="Smidak R."/>
            <person name="Sarate P."/>
            <person name="Gangsoo J."/>
            <person name="Sialana F."/>
            <person name="Bilban M."/>
            <person name="Lubec G."/>
        </authorList>
    </citation>
    <scope>NUCLEOTIDE SEQUENCE</scope>
    <source>
        <tissue evidence="15">Skin</tissue>
    </source>
</reference>
<protein>
    <recommendedName>
        <fullName evidence="4">6-phosphofructokinase</fullName>
        <ecNumber evidence="4">2.7.1.11</ecNumber>
    </recommendedName>
</protein>
<dbReference type="Pfam" id="PF00365">
    <property type="entry name" value="PFK"/>
    <property type="match status" value="1"/>
</dbReference>
<evidence type="ECO:0000256" key="3">
    <source>
        <dbReference type="ARBA" id="ARBA00004679"/>
    </source>
</evidence>
<dbReference type="InterPro" id="IPR022953">
    <property type="entry name" value="ATP_PFK"/>
</dbReference>
<organism evidence="15">
    <name type="scientific">Arion vulgaris</name>
    <dbReference type="NCBI Taxonomy" id="1028688"/>
    <lineage>
        <taxon>Eukaryota</taxon>
        <taxon>Metazoa</taxon>
        <taxon>Spiralia</taxon>
        <taxon>Lophotrochozoa</taxon>
        <taxon>Mollusca</taxon>
        <taxon>Gastropoda</taxon>
        <taxon>Heterobranchia</taxon>
        <taxon>Euthyneura</taxon>
        <taxon>Panpulmonata</taxon>
        <taxon>Eupulmonata</taxon>
        <taxon>Stylommatophora</taxon>
        <taxon>Helicina</taxon>
        <taxon>Arionoidea</taxon>
        <taxon>Arionidae</taxon>
        <taxon>Arion</taxon>
    </lineage>
</organism>
<comment type="pathway">
    <text evidence="3">Carbohydrate degradation; glycolysis; D-glyceraldehyde 3-phosphate and glycerone phosphate from D-glucose: step 3/4.</text>
</comment>
<evidence type="ECO:0000256" key="8">
    <source>
        <dbReference type="ARBA" id="ARBA00022741"/>
    </source>
</evidence>
<dbReference type="GO" id="GO:0042802">
    <property type="term" value="F:identical protein binding"/>
    <property type="evidence" value="ECO:0007669"/>
    <property type="project" value="TreeGrafter"/>
</dbReference>
<dbReference type="InterPro" id="IPR000023">
    <property type="entry name" value="Phosphofructokinase_dom"/>
</dbReference>
<dbReference type="GO" id="GO:0061621">
    <property type="term" value="P:canonical glycolysis"/>
    <property type="evidence" value="ECO:0007669"/>
    <property type="project" value="TreeGrafter"/>
</dbReference>
<dbReference type="Gene3D" id="3.40.50.450">
    <property type="match status" value="1"/>
</dbReference>
<feature type="non-terminal residue" evidence="15">
    <location>
        <position position="246"/>
    </location>
</feature>
<accession>A0A0B7BXB5</accession>
<dbReference type="GO" id="GO:0005945">
    <property type="term" value="C:6-phosphofructokinase complex"/>
    <property type="evidence" value="ECO:0007669"/>
    <property type="project" value="TreeGrafter"/>
</dbReference>
<evidence type="ECO:0000256" key="7">
    <source>
        <dbReference type="ARBA" id="ARBA00022723"/>
    </source>
</evidence>
<dbReference type="GO" id="GO:0046872">
    <property type="term" value="F:metal ion binding"/>
    <property type="evidence" value="ECO:0007669"/>
    <property type="project" value="UniProtKB-KW"/>
</dbReference>
<dbReference type="SUPFAM" id="SSF53784">
    <property type="entry name" value="Phosphofructokinase"/>
    <property type="match status" value="1"/>
</dbReference>
<evidence type="ECO:0000256" key="9">
    <source>
        <dbReference type="ARBA" id="ARBA00022777"/>
    </source>
</evidence>
<dbReference type="GO" id="GO:0003872">
    <property type="term" value="F:6-phosphofructokinase activity"/>
    <property type="evidence" value="ECO:0007669"/>
    <property type="project" value="UniProtKB-EC"/>
</dbReference>
<evidence type="ECO:0000256" key="10">
    <source>
        <dbReference type="ARBA" id="ARBA00022840"/>
    </source>
</evidence>
<keyword evidence="8" id="KW-0547">Nucleotide-binding</keyword>
<feature type="domain" description="Phosphofructokinase" evidence="14">
    <location>
        <begin position="45"/>
        <end position="246"/>
    </location>
</feature>
<evidence type="ECO:0000256" key="11">
    <source>
        <dbReference type="ARBA" id="ARBA00022842"/>
    </source>
</evidence>
<evidence type="ECO:0000256" key="6">
    <source>
        <dbReference type="ARBA" id="ARBA00022679"/>
    </source>
</evidence>
<keyword evidence="10" id="KW-0067">ATP-binding</keyword>
<keyword evidence="7" id="KW-0479">Metal-binding</keyword>
<name>A0A0B7BXB5_9EUPU</name>
<dbReference type="GO" id="GO:0016208">
    <property type="term" value="F:AMP binding"/>
    <property type="evidence" value="ECO:0007669"/>
    <property type="project" value="TreeGrafter"/>
</dbReference>